<accession>A0A7C3RAU0</accession>
<dbReference type="Gene3D" id="3.40.225.10">
    <property type="entry name" value="Class II aldolase/adducin N-terminal domain"/>
    <property type="match status" value="1"/>
</dbReference>
<proteinExistence type="predicted"/>
<dbReference type="InterPro" id="IPR036409">
    <property type="entry name" value="Aldolase_II/adducin_N_sf"/>
</dbReference>
<dbReference type="SMART" id="SM01007">
    <property type="entry name" value="Aldolase_II"/>
    <property type="match status" value="1"/>
</dbReference>
<dbReference type="GO" id="GO:0016832">
    <property type="term" value="F:aldehyde-lyase activity"/>
    <property type="evidence" value="ECO:0007669"/>
    <property type="project" value="TreeGrafter"/>
</dbReference>
<dbReference type="InterPro" id="IPR001303">
    <property type="entry name" value="Aldolase_II/adducin_N"/>
</dbReference>
<comment type="caution">
    <text evidence="4">The sequence shown here is derived from an EMBL/GenBank/DDBJ whole genome shotgun (WGS) entry which is preliminary data.</text>
</comment>
<evidence type="ECO:0000259" key="3">
    <source>
        <dbReference type="SMART" id="SM01007"/>
    </source>
</evidence>
<evidence type="ECO:0000256" key="1">
    <source>
        <dbReference type="ARBA" id="ARBA00022723"/>
    </source>
</evidence>
<dbReference type="InterPro" id="IPR050197">
    <property type="entry name" value="Aldolase_class_II_sugar_metab"/>
</dbReference>
<protein>
    <submittedName>
        <fullName evidence="4">Fructose-bisphosphate aldolase</fullName>
    </submittedName>
</protein>
<dbReference type="EMBL" id="DTLB01000006">
    <property type="protein sequence ID" value="HFW31563.1"/>
    <property type="molecule type" value="Genomic_DNA"/>
</dbReference>
<evidence type="ECO:0000256" key="2">
    <source>
        <dbReference type="ARBA" id="ARBA00023239"/>
    </source>
</evidence>
<organism evidence="4">
    <name type="scientific">Archaeoglobus fulgidus</name>
    <dbReference type="NCBI Taxonomy" id="2234"/>
    <lineage>
        <taxon>Archaea</taxon>
        <taxon>Methanobacteriati</taxon>
        <taxon>Methanobacteriota</taxon>
        <taxon>Archaeoglobi</taxon>
        <taxon>Archaeoglobales</taxon>
        <taxon>Archaeoglobaceae</taxon>
        <taxon>Archaeoglobus</taxon>
    </lineage>
</organism>
<keyword evidence="2" id="KW-0456">Lyase</keyword>
<dbReference type="GO" id="GO:0005829">
    <property type="term" value="C:cytosol"/>
    <property type="evidence" value="ECO:0007669"/>
    <property type="project" value="TreeGrafter"/>
</dbReference>
<reference evidence="4" key="1">
    <citation type="journal article" date="2020" name="mSystems">
        <title>Genome- and Community-Level Interaction Insights into Carbon Utilization and Element Cycling Functions of Hydrothermarchaeota in Hydrothermal Sediment.</title>
        <authorList>
            <person name="Zhou Z."/>
            <person name="Liu Y."/>
            <person name="Xu W."/>
            <person name="Pan J."/>
            <person name="Luo Z.H."/>
            <person name="Li M."/>
        </authorList>
    </citation>
    <scope>NUCLEOTIDE SEQUENCE [LARGE SCALE GENOMIC DNA]</scope>
    <source>
        <strain evidence="4">SpSt-87</strain>
    </source>
</reference>
<keyword evidence="1" id="KW-0479">Metal-binding</keyword>
<evidence type="ECO:0000313" key="4">
    <source>
        <dbReference type="EMBL" id="HFW31563.1"/>
    </source>
</evidence>
<dbReference type="PANTHER" id="PTHR22789:SF0">
    <property type="entry name" value="3-OXO-TETRONATE 4-PHOSPHATE DECARBOXYLASE-RELATED"/>
    <property type="match status" value="1"/>
</dbReference>
<feature type="domain" description="Class II aldolase/adducin N-terminal" evidence="3">
    <location>
        <begin position="10"/>
        <end position="178"/>
    </location>
</feature>
<gene>
    <name evidence="4" type="ORF">ENW66_01225</name>
</gene>
<dbReference type="GO" id="GO:0019323">
    <property type="term" value="P:pentose catabolic process"/>
    <property type="evidence" value="ECO:0007669"/>
    <property type="project" value="TreeGrafter"/>
</dbReference>
<dbReference type="SUPFAM" id="SSF53639">
    <property type="entry name" value="AraD/HMP-PK domain-like"/>
    <property type="match status" value="1"/>
</dbReference>
<sequence>MFRSFEIMFEDAIKIGKLLAASRLIDGASGNISFKMADSIYITRSGENLDDLSDLSFVKIKPGEFVKEASVDQMIHLKIYEKTSYNAVLHCHGVFNVVLGSIMDRILPVDLEGKLYFGEMEVVEGQFGSSELAEKISEIVKRKGIAIVRNHGIYAAGMNLRDAYNKASYAEHSCEIVYRLKLLNKL</sequence>
<dbReference type="AlphaFoldDB" id="A0A7C3RAU0"/>
<dbReference type="GO" id="GO:0046872">
    <property type="term" value="F:metal ion binding"/>
    <property type="evidence" value="ECO:0007669"/>
    <property type="project" value="UniProtKB-KW"/>
</dbReference>
<dbReference type="Pfam" id="PF00596">
    <property type="entry name" value="Aldolase_II"/>
    <property type="match status" value="1"/>
</dbReference>
<dbReference type="UniPathway" id="UPA00071"/>
<dbReference type="PANTHER" id="PTHR22789">
    <property type="entry name" value="FUCULOSE PHOSPHATE ALDOLASE"/>
    <property type="match status" value="1"/>
</dbReference>
<name>A0A7C3RAU0_ARCFL</name>